<dbReference type="PANTHER" id="PTHR33495:SF2">
    <property type="entry name" value="ANTI-SIGMA FACTOR ANTAGONIST TM_1081-RELATED"/>
    <property type="match status" value="1"/>
</dbReference>
<keyword evidence="3" id="KW-1185">Reference proteome</keyword>
<dbReference type="InterPro" id="IPR002645">
    <property type="entry name" value="STAS_dom"/>
</dbReference>
<evidence type="ECO:0000259" key="1">
    <source>
        <dbReference type="PROSITE" id="PS50801"/>
    </source>
</evidence>
<dbReference type="EMBL" id="BMKW01000005">
    <property type="protein sequence ID" value="GGJ14795.1"/>
    <property type="molecule type" value="Genomic_DNA"/>
</dbReference>
<evidence type="ECO:0000313" key="2">
    <source>
        <dbReference type="EMBL" id="GGJ14795.1"/>
    </source>
</evidence>
<protein>
    <recommendedName>
        <fullName evidence="1">STAS domain-containing protein</fullName>
    </recommendedName>
</protein>
<dbReference type="PANTHER" id="PTHR33495">
    <property type="entry name" value="ANTI-SIGMA FACTOR ANTAGONIST TM_1081-RELATED-RELATED"/>
    <property type="match status" value="1"/>
</dbReference>
<name>A0A917KI65_9PROT</name>
<dbReference type="GO" id="GO:0043856">
    <property type="term" value="F:anti-sigma factor antagonist activity"/>
    <property type="evidence" value="ECO:0007669"/>
    <property type="project" value="TreeGrafter"/>
</dbReference>
<dbReference type="SUPFAM" id="SSF52091">
    <property type="entry name" value="SpoIIaa-like"/>
    <property type="match status" value="1"/>
</dbReference>
<proteinExistence type="predicted"/>
<dbReference type="RefSeq" id="WP_188967153.1">
    <property type="nucleotide sequence ID" value="NZ_BMKW01000005.1"/>
</dbReference>
<gene>
    <name evidence="2" type="ORF">GCM10011320_22580</name>
</gene>
<feature type="domain" description="STAS" evidence="1">
    <location>
        <begin position="15"/>
        <end position="111"/>
    </location>
</feature>
<sequence>MELQVVQDAGAPTRLVLVGRLDASGTEKVEVLFMARVRAAAGDVLVDMTAVGFVGSLGIRLLISAARLAERAGRKVVLFGAQPPVAEVFRTVALDDLIPVAADEAAALAQLVA</sequence>
<organism evidence="2 3">
    <name type="scientific">Neoroseomonas lacus</name>
    <dbReference type="NCBI Taxonomy" id="287609"/>
    <lineage>
        <taxon>Bacteria</taxon>
        <taxon>Pseudomonadati</taxon>
        <taxon>Pseudomonadota</taxon>
        <taxon>Alphaproteobacteria</taxon>
        <taxon>Acetobacterales</taxon>
        <taxon>Acetobacteraceae</taxon>
        <taxon>Neoroseomonas</taxon>
    </lineage>
</organism>
<dbReference type="Proteomes" id="UP000661507">
    <property type="component" value="Unassembled WGS sequence"/>
</dbReference>
<dbReference type="PROSITE" id="PS50801">
    <property type="entry name" value="STAS"/>
    <property type="match status" value="1"/>
</dbReference>
<dbReference type="Pfam" id="PF01740">
    <property type="entry name" value="STAS"/>
    <property type="match status" value="1"/>
</dbReference>
<evidence type="ECO:0000313" key="3">
    <source>
        <dbReference type="Proteomes" id="UP000661507"/>
    </source>
</evidence>
<dbReference type="Gene3D" id="3.30.750.24">
    <property type="entry name" value="STAS domain"/>
    <property type="match status" value="1"/>
</dbReference>
<reference evidence="2" key="1">
    <citation type="journal article" date="2014" name="Int. J. Syst. Evol. Microbiol.">
        <title>Complete genome sequence of Corynebacterium casei LMG S-19264T (=DSM 44701T), isolated from a smear-ripened cheese.</title>
        <authorList>
            <consortium name="US DOE Joint Genome Institute (JGI-PGF)"/>
            <person name="Walter F."/>
            <person name="Albersmeier A."/>
            <person name="Kalinowski J."/>
            <person name="Ruckert C."/>
        </authorList>
    </citation>
    <scope>NUCLEOTIDE SEQUENCE</scope>
    <source>
        <strain evidence="2">CGMCC 1.3617</strain>
    </source>
</reference>
<comment type="caution">
    <text evidence="2">The sequence shown here is derived from an EMBL/GenBank/DDBJ whole genome shotgun (WGS) entry which is preliminary data.</text>
</comment>
<accession>A0A917KI65</accession>
<reference evidence="2" key="2">
    <citation type="submission" date="2020-09" db="EMBL/GenBank/DDBJ databases">
        <authorList>
            <person name="Sun Q."/>
            <person name="Zhou Y."/>
        </authorList>
    </citation>
    <scope>NUCLEOTIDE SEQUENCE</scope>
    <source>
        <strain evidence="2">CGMCC 1.3617</strain>
    </source>
</reference>
<dbReference type="InterPro" id="IPR036513">
    <property type="entry name" value="STAS_dom_sf"/>
</dbReference>
<dbReference type="CDD" id="cd07043">
    <property type="entry name" value="STAS_anti-anti-sigma_factors"/>
    <property type="match status" value="1"/>
</dbReference>
<dbReference type="AlphaFoldDB" id="A0A917KI65"/>